<comment type="caution">
    <text evidence="1">The sequence shown here is derived from an EMBL/GenBank/DDBJ whole genome shotgun (WGS) entry which is preliminary data.</text>
</comment>
<dbReference type="EMBL" id="JAQQWK010000003">
    <property type="protein sequence ID" value="KAK8044704.1"/>
    <property type="molecule type" value="Genomic_DNA"/>
</dbReference>
<dbReference type="Proteomes" id="UP001444661">
    <property type="component" value="Unassembled WGS sequence"/>
</dbReference>
<evidence type="ECO:0000313" key="2">
    <source>
        <dbReference type="Proteomes" id="UP001444661"/>
    </source>
</evidence>
<gene>
    <name evidence="1" type="ORF">PG993_004728</name>
</gene>
<sequence>MEQGGQTKAIWNLEEGSVPCVCGIGVMKRERERKKDQLVLAKNQKRLAMGEAGPRSGLGGVVAGKIPATMYISGRFGRPVLEFDFDLHFPIEHQKTTPILLLPDFLPLQPPQGHTSRKCNSNPI</sequence>
<name>A0ABR1TG38_9PEZI</name>
<protein>
    <submittedName>
        <fullName evidence="1">Uncharacterized protein</fullName>
    </submittedName>
</protein>
<proteinExistence type="predicted"/>
<keyword evidence="2" id="KW-1185">Reference proteome</keyword>
<evidence type="ECO:0000313" key="1">
    <source>
        <dbReference type="EMBL" id="KAK8044704.1"/>
    </source>
</evidence>
<accession>A0ABR1TG38</accession>
<reference evidence="1 2" key="1">
    <citation type="submission" date="2023-01" db="EMBL/GenBank/DDBJ databases">
        <title>Analysis of 21 Apiospora genomes using comparative genomics revels a genus with tremendous synthesis potential of carbohydrate active enzymes and secondary metabolites.</title>
        <authorList>
            <person name="Sorensen T."/>
        </authorList>
    </citation>
    <scope>NUCLEOTIDE SEQUENCE [LARGE SCALE GENOMIC DNA]</scope>
    <source>
        <strain evidence="1 2">CBS 33761</strain>
    </source>
</reference>
<organism evidence="1 2">
    <name type="scientific">Apiospora rasikravindrae</name>
    <dbReference type="NCBI Taxonomy" id="990691"/>
    <lineage>
        <taxon>Eukaryota</taxon>
        <taxon>Fungi</taxon>
        <taxon>Dikarya</taxon>
        <taxon>Ascomycota</taxon>
        <taxon>Pezizomycotina</taxon>
        <taxon>Sordariomycetes</taxon>
        <taxon>Xylariomycetidae</taxon>
        <taxon>Amphisphaeriales</taxon>
        <taxon>Apiosporaceae</taxon>
        <taxon>Apiospora</taxon>
    </lineage>
</organism>